<dbReference type="Proteomes" id="UP000199469">
    <property type="component" value="Unassembled WGS sequence"/>
</dbReference>
<feature type="chain" id="PRO_5011709631" evidence="2">
    <location>
        <begin position="25"/>
        <end position="313"/>
    </location>
</feature>
<dbReference type="InterPro" id="IPR026444">
    <property type="entry name" value="Secre_tail"/>
</dbReference>
<gene>
    <name evidence="4" type="ORF">SAMN05421841_0113</name>
</gene>
<sequence>MKKIYSFFAAVGMAASFMAQTTVASDNFSYTGALNANGWVSHSGTAGQLTANGSTANLAAGNSEDVNLAFSTVYTIAPGVVNKADYSATINVPNGTGLTTTGDYFLMLGGTAGASVTFFYGRLYIKGSATGYTLGVLNNSGGTATPAYGTEIPYGTPANITVTYTIDNSVTPATNAATLQINSQPLLTNATGTSAAATQLASVAIREAGNASSGTGNISIDNLVVRTYSSTLAVSDVSKAKGNLVKNTFVTNEEITFGAQAKDVKVYNMFGQVVKTASVKENESLNVSELQKGSYIVTGTVNNQPVSQKILKD</sequence>
<keyword evidence="1 2" id="KW-0732">Signal</keyword>
<proteinExistence type="predicted"/>
<dbReference type="RefSeq" id="WP_089790081.1">
    <property type="nucleotide sequence ID" value="NZ_FOIU01000001.1"/>
</dbReference>
<evidence type="ECO:0000313" key="4">
    <source>
        <dbReference type="EMBL" id="SEV90268.1"/>
    </source>
</evidence>
<dbReference type="EMBL" id="FOIU01000001">
    <property type="protein sequence ID" value="SEV90268.1"/>
    <property type="molecule type" value="Genomic_DNA"/>
</dbReference>
<dbReference type="OrthoDB" id="1465721at2"/>
<feature type="domain" description="Secretion system C-terminal sorting" evidence="3">
    <location>
        <begin position="258"/>
        <end position="310"/>
    </location>
</feature>
<feature type="signal peptide" evidence="2">
    <location>
        <begin position="1"/>
        <end position="24"/>
    </location>
</feature>
<evidence type="ECO:0000313" key="5">
    <source>
        <dbReference type="Proteomes" id="UP000199469"/>
    </source>
</evidence>
<accession>A0A1I0MP61</accession>
<dbReference type="NCBIfam" id="TIGR04183">
    <property type="entry name" value="Por_Secre_tail"/>
    <property type="match status" value="1"/>
</dbReference>
<evidence type="ECO:0000256" key="1">
    <source>
        <dbReference type="ARBA" id="ARBA00022729"/>
    </source>
</evidence>
<organism evidence="4 5">
    <name type="scientific">Chryseobacterium wanjuense</name>
    <dbReference type="NCBI Taxonomy" id="356305"/>
    <lineage>
        <taxon>Bacteria</taxon>
        <taxon>Pseudomonadati</taxon>
        <taxon>Bacteroidota</taxon>
        <taxon>Flavobacteriia</taxon>
        <taxon>Flavobacteriales</taxon>
        <taxon>Weeksellaceae</taxon>
        <taxon>Chryseobacterium group</taxon>
        <taxon>Chryseobacterium</taxon>
    </lineage>
</organism>
<evidence type="ECO:0000256" key="2">
    <source>
        <dbReference type="SAM" id="SignalP"/>
    </source>
</evidence>
<reference evidence="5" key="1">
    <citation type="submission" date="2016-10" db="EMBL/GenBank/DDBJ databases">
        <authorList>
            <person name="Varghese N."/>
            <person name="Submissions S."/>
        </authorList>
    </citation>
    <scope>NUCLEOTIDE SEQUENCE [LARGE SCALE GENOMIC DNA]</scope>
    <source>
        <strain evidence="5">DSM 17724</strain>
    </source>
</reference>
<dbReference type="AlphaFoldDB" id="A0A1I0MP61"/>
<keyword evidence="5" id="KW-1185">Reference proteome</keyword>
<dbReference type="STRING" id="356305.SAMN05421841_0113"/>
<dbReference type="Pfam" id="PF18962">
    <property type="entry name" value="Por_Secre_tail"/>
    <property type="match status" value="1"/>
</dbReference>
<evidence type="ECO:0000259" key="3">
    <source>
        <dbReference type="Pfam" id="PF18962"/>
    </source>
</evidence>
<name>A0A1I0MP61_9FLAO</name>
<protein>
    <submittedName>
        <fullName evidence="4">Por secretion system C-terminal sorting domain-containing protein</fullName>
    </submittedName>
</protein>